<dbReference type="AlphaFoldDB" id="A0A022QZG0"/>
<dbReference type="Proteomes" id="UP000030748">
    <property type="component" value="Unassembled WGS sequence"/>
</dbReference>
<dbReference type="STRING" id="4155.A0A022QZG0"/>
<protein>
    <submittedName>
        <fullName evidence="2">Uncharacterized protein</fullName>
    </submittedName>
</protein>
<gene>
    <name evidence="2" type="ORF">MIMGU_mgv1a0140322mg</name>
</gene>
<dbReference type="EMBL" id="KI630827">
    <property type="protein sequence ID" value="EYU32723.1"/>
    <property type="molecule type" value="Genomic_DNA"/>
</dbReference>
<keyword evidence="3" id="KW-1185">Reference proteome</keyword>
<proteinExistence type="predicted"/>
<evidence type="ECO:0000313" key="3">
    <source>
        <dbReference type="Proteomes" id="UP000030748"/>
    </source>
</evidence>
<feature type="region of interest" description="Disordered" evidence="1">
    <location>
        <begin position="20"/>
        <end position="70"/>
    </location>
</feature>
<evidence type="ECO:0000256" key="1">
    <source>
        <dbReference type="SAM" id="MobiDB-lite"/>
    </source>
</evidence>
<feature type="compositionally biased region" description="Basic and acidic residues" evidence="1">
    <location>
        <begin position="33"/>
        <end position="48"/>
    </location>
</feature>
<evidence type="ECO:0000313" key="2">
    <source>
        <dbReference type="EMBL" id="EYU32723.1"/>
    </source>
</evidence>
<sequence>MKNIKTGFSITRGIGSYNAKGVAESGRSSLSRISEDHNNAGPSDNDRRKSSRSYSAASGSGSGSGGGYGALGSWDQTHPIIFSVAQPNGAHNIDSQFHFSMSQEMASMDKLLNIPQDSVTCKIRAKRGFATHPRSIAER</sequence>
<organism evidence="2 3">
    <name type="scientific">Erythranthe guttata</name>
    <name type="common">Yellow monkey flower</name>
    <name type="synonym">Mimulus guttatus</name>
    <dbReference type="NCBI Taxonomy" id="4155"/>
    <lineage>
        <taxon>Eukaryota</taxon>
        <taxon>Viridiplantae</taxon>
        <taxon>Streptophyta</taxon>
        <taxon>Embryophyta</taxon>
        <taxon>Tracheophyta</taxon>
        <taxon>Spermatophyta</taxon>
        <taxon>Magnoliopsida</taxon>
        <taxon>eudicotyledons</taxon>
        <taxon>Gunneridae</taxon>
        <taxon>Pentapetalae</taxon>
        <taxon>asterids</taxon>
        <taxon>lamiids</taxon>
        <taxon>Lamiales</taxon>
        <taxon>Phrymaceae</taxon>
        <taxon>Erythranthe</taxon>
    </lineage>
</organism>
<feature type="non-terminal residue" evidence="2">
    <location>
        <position position="139"/>
    </location>
</feature>
<accession>A0A022QZG0</accession>
<name>A0A022QZG0_ERYGU</name>
<reference evidence="2 3" key="1">
    <citation type="journal article" date="2013" name="Proc. Natl. Acad. Sci. U.S.A.">
        <title>Fine-scale variation in meiotic recombination in Mimulus inferred from population shotgun sequencing.</title>
        <authorList>
            <person name="Hellsten U."/>
            <person name="Wright K.M."/>
            <person name="Jenkins J."/>
            <person name="Shu S."/>
            <person name="Yuan Y."/>
            <person name="Wessler S.R."/>
            <person name="Schmutz J."/>
            <person name="Willis J.H."/>
            <person name="Rokhsar D.S."/>
        </authorList>
    </citation>
    <scope>NUCLEOTIDE SEQUENCE [LARGE SCALE GENOMIC DNA]</scope>
    <source>
        <strain evidence="3">cv. DUN x IM62</strain>
    </source>
</reference>
<feature type="compositionally biased region" description="Gly residues" evidence="1">
    <location>
        <begin position="60"/>
        <end position="70"/>
    </location>
</feature>